<reference evidence="1" key="1">
    <citation type="submission" date="2022-06" db="EMBL/GenBank/DDBJ databases">
        <title>Phylogenomic reconstructions and comparative analyses of Kickxellomycotina fungi.</title>
        <authorList>
            <person name="Reynolds N.K."/>
            <person name="Stajich J.E."/>
            <person name="Barry K."/>
            <person name="Grigoriev I.V."/>
            <person name="Crous P."/>
            <person name="Smith M.E."/>
        </authorList>
    </citation>
    <scope>NUCLEOTIDE SEQUENCE</scope>
    <source>
        <strain evidence="1">RSA 2271</strain>
    </source>
</reference>
<dbReference type="EMBL" id="JAMZIH010002730">
    <property type="protein sequence ID" value="KAJ1677258.1"/>
    <property type="molecule type" value="Genomic_DNA"/>
</dbReference>
<proteinExistence type="predicted"/>
<protein>
    <submittedName>
        <fullName evidence="1">Uncharacterized protein</fullName>
    </submittedName>
</protein>
<feature type="non-terminal residue" evidence="1">
    <location>
        <position position="78"/>
    </location>
</feature>
<evidence type="ECO:0000313" key="1">
    <source>
        <dbReference type="EMBL" id="KAJ1677258.1"/>
    </source>
</evidence>
<evidence type="ECO:0000313" key="2">
    <source>
        <dbReference type="Proteomes" id="UP001145114"/>
    </source>
</evidence>
<keyword evidence="2" id="KW-1185">Reference proteome</keyword>
<organism evidence="1 2">
    <name type="scientific">Spiromyces aspiralis</name>
    <dbReference type="NCBI Taxonomy" id="68401"/>
    <lineage>
        <taxon>Eukaryota</taxon>
        <taxon>Fungi</taxon>
        <taxon>Fungi incertae sedis</taxon>
        <taxon>Zoopagomycota</taxon>
        <taxon>Kickxellomycotina</taxon>
        <taxon>Kickxellomycetes</taxon>
        <taxon>Kickxellales</taxon>
        <taxon>Kickxellaceae</taxon>
        <taxon>Spiromyces</taxon>
    </lineage>
</organism>
<dbReference type="Proteomes" id="UP001145114">
    <property type="component" value="Unassembled WGS sequence"/>
</dbReference>
<gene>
    <name evidence="1" type="ORF">EV182_006540</name>
</gene>
<comment type="caution">
    <text evidence="1">The sequence shown here is derived from an EMBL/GenBank/DDBJ whole genome shotgun (WGS) entry which is preliminary data.</text>
</comment>
<name>A0ACC1HQ49_9FUNG</name>
<accession>A0ACC1HQ49</accession>
<sequence length="78" mass="7843">MKQAAAMASSGSSDVGLSFPSNSNITDNNEALTRGAATLLQYHISADVLGSPVAVASTTTYGTCSSSSSDNALKLDLT</sequence>